<evidence type="ECO:0000313" key="3">
    <source>
        <dbReference type="Proteomes" id="UP000251120"/>
    </source>
</evidence>
<dbReference type="AlphaFoldDB" id="A0A2Z4Y0P7"/>
<name>A0A2Z4Y0P7_9GAMM</name>
<sequence>MISSDKLLAIGAALVDTVRSQIKYSFNMDEEGQLFDGLNRTSIYKNMIKKVFALNNQNLAYTPEEIGKVFLQNKTGVCDNLSLACLYIAKGLEKIKTDTFYLSLMGTPKHVFVLAHCSHDLFHLRSRSWKKYTNSFKDLASKNDLSNAVIIDPWIYKASKLENYNNHLHHAELYSVNDFYNGKIEYINQHIIISSSSPISTIDDKYIEIFNECYEIQKQKLANRRDSFARGRRFSSVRRSLEFNIQPQQKLTSLRNFFINLTANDHFYNVQWYKSSSAFYKAKKFKHSDRKGKCINSVINYLNNCIDNYDYPKDAKLLEIFKCILRILPIVRSSNRVPMHLSLDNISMTTSAKIIFNTRVTPDKRQEFEKIEGLELDWVREARYKLNERGRYKSLLEKIDKFTPSDDRGILPNFYEGKDGYYKLVHDAIDNY</sequence>
<evidence type="ECO:0000313" key="2">
    <source>
        <dbReference type="EMBL" id="QIW12703.1"/>
    </source>
</evidence>
<dbReference type="RefSeq" id="WP_112870633.1">
    <property type="nucleotide sequence ID" value="NZ_CP021781.1"/>
</dbReference>
<dbReference type="Proteomes" id="UP000251120">
    <property type="component" value="Chromosome"/>
</dbReference>
<reference evidence="1 3" key="1">
    <citation type="submission" date="2017-06" db="EMBL/GenBank/DDBJ databases">
        <title>Complete genome of Francisella adeliensis.</title>
        <authorList>
            <person name="Vallesi A."/>
            <person name="Sjodin A."/>
        </authorList>
    </citation>
    <scope>NUCLEOTIDE SEQUENCE [LARGE SCALE GENOMIC DNA]</scope>
    <source>
        <strain evidence="1 3">FDC440</strain>
    </source>
</reference>
<proteinExistence type="predicted"/>
<evidence type="ECO:0000313" key="1">
    <source>
        <dbReference type="EMBL" id="AXA34456.1"/>
    </source>
</evidence>
<accession>A0A2Z4Y0P7</accession>
<dbReference type="KEGG" id="fad:CDH04_08625"/>
<protein>
    <submittedName>
        <fullName evidence="1">Uncharacterized protein</fullName>
    </submittedName>
</protein>
<reference evidence="2 4" key="2">
    <citation type="submission" date="2019-08" db="EMBL/GenBank/DDBJ databases">
        <title>Complete genome sequences of Francisella adeliensis (FSC1325 and FSC1326).</title>
        <authorList>
            <person name="Ohrman C."/>
            <person name="Uneklint I."/>
            <person name="Vallesi A."/>
            <person name="Karlsson L."/>
            <person name="Sjodin A."/>
        </authorList>
    </citation>
    <scope>NUCLEOTIDE SEQUENCE [LARGE SCALE GENOMIC DNA]</scope>
    <source>
        <strain evidence="2 4">FSC1325</strain>
    </source>
</reference>
<evidence type="ECO:0000313" key="4">
    <source>
        <dbReference type="Proteomes" id="UP000681131"/>
    </source>
</evidence>
<dbReference type="EMBL" id="CP043424">
    <property type="protein sequence ID" value="QIW12703.1"/>
    <property type="molecule type" value="Genomic_DNA"/>
</dbReference>
<gene>
    <name evidence="1" type="ORF">CDH04_08625</name>
    <name evidence="2" type="ORF">FZC43_08630</name>
</gene>
<dbReference type="EMBL" id="CP021781">
    <property type="protein sequence ID" value="AXA34456.1"/>
    <property type="molecule type" value="Genomic_DNA"/>
</dbReference>
<organism evidence="1 3">
    <name type="scientific">Francisella adeliensis</name>
    <dbReference type="NCBI Taxonomy" id="2007306"/>
    <lineage>
        <taxon>Bacteria</taxon>
        <taxon>Pseudomonadati</taxon>
        <taxon>Pseudomonadota</taxon>
        <taxon>Gammaproteobacteria</taxon>
        <taxon>Thiotrichales</taxon>
        <taxon>Francisellaceae</taxon>
        <taxon>Francisella</taxon>
    </lineage>
</organism>
<dbReference type="Proteomes" id="UP000681131">
    <property type="component" value="Chromosome"/>
</dbReference>
<dbReference type="OrthoDB" id="5604126at2"/>
<keyword evidence="4" id="KW-1185">Reference proteome</keyword>